<dbReference type="EMBL" id="JBHUOL010000021">
    <property type="protein sequence ID" value="MFD2909778.1"/>
    <property type="molecule type" value="Genomic_DNA"/>
</dbReference>
<proteinExistence type="predicted"/>
<dbReference type="Pfam" id="PF04989">
    <property type="entry name" value="RMNT_CmcI"/>
    <property type="match status" value="1"/>
</dbReference>
<dbReference type="InterPro" id="IPR029063">
    <property type="entry name" value="SAM-dependent_MTases_sf"/>
</dbReference>
<comment type="caution">
    <text evidence="1">The sequence shown here is derived from an EMBL/GenBank/DDBJ whole genome shotgun (WGS) entry which is preliminary data.</text>
</comment>
<dbReference type="SUPFAM" id="SSF53335">
    <property type="entry name" value="S-adenosyl-L-methionine-dependent methyltransferases"/>
    <property type="match status" value="1"/>
</dbReference>
<sequence>MNKIARVQRTDKNDFHFYTQHYHHHFKKFRFKKIKFLEIGVGGYDNEIIGGHSLRMWKVYFPFAKIFSIDIFDKSKLQEKRIKIFKGSQVDQEFLKKVTNEIGELDLIVDDGSHINNHVIETFEFLFPRLKVGGYYVIEDTQTSYWQDYGGTSEDFSRAGTIYKYFKDKIDCLNAEEFIIKDYKKSYFDKYIVSMHFYHNMIFIEKGINNEKSNKVRNNQFF</sequence>
<evidence type="ECO:0000313" key="2">
    <source>
        <dbReference type="Proteomes" id="UP001597549"/>
    </source>
</evidence>
<protein>
    <submittedName>
        <fullName evidence="1">CmcI family methyltransferase</fullName>
    </submittedName>
</protein>
<keyword evidence="2" id="KW-1185">Reference proteome</keyword>
<keyword evidence="1" id="KW-0808">Transferase</keyword>
<keyword evidence="1" id="KW-0489">Methyltransferase</keyword>
<accession>A0ABW5ZAI7</accession>
<evidence type="ECO:0000313" key="1">
    <source>
        <dbReference type="EMBL" id="MFD2909778.1"/>
    </source>
</evidence>
<dbReference type="InterPro" id="IPR007072">
    <property type="entry name" value="RNMT_CmcI"/>
</dbReference>
<organism evidence="1 2">
    <name type="scientific">Flavobacterium ardleyense</name>
    <dbReference type="NCBI Taxonomy" id="2038737"/>
    <lineage>
        <taxon>Bacteria</taxon>
        <taxon>Pseudomonadati</taxon>
        <taxon>Bacteroidota</taxon>
        <taxon>Flavobacteriia</taxon>
        <taxon>Flavobacteriales</taxon>
        <taxon>Flavobacteriaceae</taxon>
        <taxon>Flavobacterium</taxon>
    </lineage>
</organism>
<reference evidence="2" key="1">
    <citation type="journal article" date="2019" name="Int. J. Syst. Evol. Microbiol.">
        <title>The Global Catalogue of Microorganisms (GCM) 10K type strain sequencing project: providing services to taxonomists for standard genome sequencing and annotation.</title>
        <authorList>
            <consortium name="The Broad Institute Genomics Platform"/>
            <consortium name="The Broad Institute Genome Sequencing Center for Infectious Disease"/>
            <person name="Wu L."/>
            <person name="Ma J."/>
        </authorList>
    </citation>
    <scope>NUCLEOTIDE SEQUENCE [LARGE SCALE GENOMIC DNA]</scope>
    <source>
        <strain evidence="2">KCTC 52644</strain>
    </source>
</reference>
<dbReference type="RefSeq" id="WP_379808616.1">
    <property type="nucleotide sequence ID" value="NZ_JBHUOL010000021.1"/>
</dbReference>
<dbReference type="Proteomes" id="UP001597549">
    <property type="component" value="Unassembled WGS sequence"/>
</dbReference>
<name>A0ABW5ZAI7_9FLAO</name>
<dbReference type="GO" id="GO:0008168">
    <property type="term" value="F:methyltransferase activity"/>
    <property type="evidence" value="ECO:0007669"/>
    <property type="project" value="UniProtKB-KW"/>
</dbReference>
<dbReference type="GO" id="GO:0032259">
    <property type="term" value="P:methylation"/>
    <property type="evidence" value="ECO:0007669"/>
    <property type="project" value="UniProtKB-KW"/>
</dbReference>
<dbReference type="Gene3D" id="3.40.50.150">
    <property type="entry name" value="Vaccinia Virus protein VP39"/>
    <property type="match status" value="1"/>
</dbReference>
<gene>
    <name evidence="1" type="ORF">ACFSX9_13655</name>
</gene>